<evidence type="ECO:0000256" key="1">
    <source>
        <dbReference type="SAM" id="Phobius"/>
    </source>
</evidence>
<keyword evidence="1" id="KW-1133">Transmembrane helix</keyword>
<name>J7TGJ1_STRSL</name>
<keyword evidence="1" id="KW-0812">Transmembrane</keyword>
<dbReference type="EMBL" id="ALIF01000006">
    <property type="protein sequence ID" value="EJO16061.1"/>
    <property type="molecule type" value="Genomic_DNA"/>
</dbReference>
<evidence type="ECO:0000313" key="2">
    <source>
        <dbReference type="EMBL" id="EJO16061.1"/>
    </source>
</evidence>
<dbReference type="PATRIC" id="fig|1200793.3.peg.2035"/>
<comment type="caution">
    <text evidence="2">The sequence shown here is derived from an EMBL/GenBank/DDBJ whole genome shotgun (WGS) entry which is preliminary data.</text>
</comment>
<evidence type="ECO:0000313" key="3">
    <source>
        <dbReference type="EMBL" id="EJO16142.1"/>
    </source>
</evidence>
<keyword evidence="1" id="KW-0472">Membrane</keyword>
<accession>J7TGJ1</accession>
<dbReference type="Proteomes" id="UP000006983">
    <property type="component" value="Unassembled WGS sequence"/>
</dbReference>
<gene>
    <name evidence="3" type="ORF">RSSL_00275</name>
    <name evidence="2" type="ORF">RSSL_02305</name>
</gene>
<feature type="transmembrane region" description="Helical" evidence="1">
    <location>
        <begin position="12"/>
        <end position="34"/>
    </location>
</feature>
<organism evidence="2 4">
    <name type="scientific">Streptococcus salivarius K12</name>
    <dbReference type="NCBI Taxonomy" id="1200793"/>
    <lineage>
        <taxon>Bacteria</taxon>
        <taxon>Bacillati</taxon>
        <taxon>Bacillota</taxon>
        <taxon>Bacilli</taxon>
        <taxon>Lactobacillales</taxon>
        <taxon>Streptococcaceae</taxon>
        <taxon>Streptococcus</taxon>
    </lineage>
</organism>
<feature type="transmembrane region" description="Helical" evidence="1">
    <location>
        <begin position="40"/>
        <end position="59"/>
    </location>
</feature>
<dbReference type="AlphaFoldDB" id="J7TGJ1"/>
<keyword evidence="4" id="KW-1185">Reference proteome</keyword>
<dbReference type="EMBL" id="ALIF01000001">
    <property type="protein sequence ID" value="EJO16142.1"/>
    <property type="molecule type" value="Genomic_DNA"/>
</dbReference>
<proteinExistence type="predicted"/>
<sequence>MMRHLTKTNKHFLLVGLTFLATSLIFYILAWLGRPSLENALVNVSSIAFTLGVVTYILLGLKMITDTLKTSSHP</sequence>
<evidence type="ECO:0000313" key="4">
    <source>
        <dbReference type="Proteomes" id="UP000006983"/>
    </source>
</evidence>
<protein>
    <submittedName>
        <fullName evidence="2">Immunogenic protein</fullName>
    </submittedName>
</protein>
<reference evidence="2 4" key="1">
    <citation type="journal article" date="2012" name="J. Bacteriol.">
        <title>Genome Sequence of the Lantibiotic Bacteriocin Producer Streptococcus salivarius Strain K12.</title>
        <authorList>
            <person name="Barretto C."/>
            <person name="Alvarez-Martin P."/>
            <person name="Foata F."/>
            <person name="Renault P."/>
            <person name="Berger B."/>
        </authorList>
    </citation>
    <scope>NUCLEOTIDE SEQUENCE [LARGE SCALE GENOMIC DNA]</scope>
    <source>
        <strain evidence="2 4">K12</strain>
    </source>
</reference>